<dbReference type="Gene3D" id="3.90.1600.10">
    <property type="entry name" value="Palm domain of DNA polymerase"/>
    <property type="match status" value="1"/>
</dbReference>
<gene>
    <name evidence="1" type="ORF">niasHT_037215</name>
</gene>
<evidence type="ECO:0000313" key="1">
    <source>
        <dbReference type="EMBL" id="KAL3075962.1"/>
    </source>
</evidence>
<comment type="caution">
    <text evidence="1">The sequence shown here is derived from an EMBL/GenBank/DDBJ whole genome shotgun (WGS) entry which is preliminary data.</text>
</comment>
<dbReference type="InterPro" id="IPR043502">
    <property type="entry name" value="DNA/RNA_pol_sf"/>
</dbReference>
<organism evidence="1 2">
    <name type="scientific">Heterodera trifolii</name>
    <dbReference type="NCBI Taxonomy" id="157864"/>
    <lineage>
        <taxon>Eukaryota</taxon>
        <taxon>Metazoa</taxon>
        <taxon>Ecdysozoa</taxon>
        <taxon>Nematoda</taxon>
        <taxon>Chromadorea</taxon>
        <taxon>Rhabditida</taxon>
        <taxon>Tylenchina</taxon>
        <taxon>Tylenchomorpha</taxon>
        <taxon>Tylenchoidea</taxon>
        <taxon>Heteroderidae</taxon>
        <taxon>Heteroderinae</taxon>
        <taxon>Heterodera</taxon>
    </lineage>
</organism>
<accession>A0ABD2IDA0</accession>
<keyword evidence="2" id="KW-1185">Reference proteome</keyword>
<evidence type="ECO:0000313" key="2">
    <source>
        <dbReference type="Proteomes" id="UP001620626"/>
    </source>
</evidence>
<dbReference type="InterPro" id="IPR023211">
    <property type="entry name" value="DNA_pol_palm_dom_sf"/>
</dbReference>
<dbReference type="AlphaFoldDB" id="A0ABD2IDA0"/>
<name>A0ABD2IDA0_9BILA</name>
<dbReference type="EMBL" id="JBICBT010001265">
    <property type="protein sequence ID" value="KAL3075962.1"/>
    <property type="molecule type" value="Genomic_DNA"/>
</dbReference>
<dbReference type="SUPFAM" id="SSF56672">
    <property type="entry name" value="DNA/RNA polymerases"/>
    <property type="match status" value="1"/>
</dbReference>
<dbReference type="Proteomes" id="UP001620626">
    <property type="component" value="Unassembled WGS sequence"/>
</dbReference>
<proteinExistence type="predicted"/>
<evidence type="ECO:0008006" key="3">
    <source>
        <dbReference type="Google" id="ProtNLM"/>
    </source>
</evidence>
<sequence length="135" mass="15443">MRNSLSNTEIVGNMERWMELGRDNTIEFGRPVKISEELSRVVYRKKEAFIKEHKVSNIILSLWTTSAARIKLYEYMEQVNKEEGPKLLYCDTDSTGLRIGNGSNFPAVSMIGRGTSATVNFGPIWMFKLCKVFEP</sequence>
<reference evidence="1 2" key="1">
    <citation type="submission" date="2024-10" db="EMBL/GenBank/DDBJ databases">
        <authorList>
            <person name="Kim D."/>
        </authorList>
    </citation>
    <scope>NUCLEOTIDE SEQUENCE [LARGE SCALE GENOMIC DNA]</scope>
    <source>
        <strain evidence="1">BH-2024</strain>
    </source>
</reference>
<protein>
    <recommendedName>
        <fullName evidence="3">DNA-directed DNA polymerase</fullName>
    </recommendedName>
</protein>